<keyword evidence="2" id="KW-1185">Reference proteome</keyword>
<comment type="caution">
    <text evidence="1">The sequence shown here is derived from an EMBL/GenBank/DDBJ whole genome shotgun (WGS) entry which is preliminary data.</text>
</comment>
<proteinExistence type="predicted"/>
<gene>
    <name evidence="1" type="ORF">MSG28_004412</name>
</gene>
<reference evidence="1 2" key="1">
    <citation type="journal article" date="2022" name="Genome Biol. Evol.">
        <title>The Spruce Budworm Genome: Reconstructing the Evolutionary History of Antifreeze Proteins.</title>
        <authorList>
            <person name="Beliveau C."/>
            <person name="Gagne P."/>
            <person name="Picq S."/>
            <person name="Vernygora O."/>
            <person name="Keeling C.I."/>
            <person name="Pinkney K."/>
            <person name="Doucet D."/>
            <person name="Wen F."/>
            <person name="Johnston J.S."/>
            <person name="Maaroufi H."/>
            <person name="Boyle B."/>
            <person name="Laroche J."/>
            <person name="Dewar K."/>
            <person name="Juretic N."/>
            <person name="Blackburn G."/>
            <person name="Nisole A."/>
            <person name="Brunet B."/>
            <person name="Brandao M."/>
            <person name="Lumley L."/>
            <person name="Duan J."/>
            <person name="Quan G."/>
            <person name="Lucarotti C.J."/>
            <person name="Roe A.D."/>
            <person name="Sperling F.A.H."/>
            <person name="Levesque R.C."/>
            <person name="Cusson M."/>
        </authorList>
    </citation>
    <scope>NUCLEOTIDE SEQUENCE [LARGE SCALE GENOMIC DNA]</scope>
    <source>
        <strain evidence="1">Glfc:IPQL:Cfum</strain>
    </source>
</reference>
<dbReference type="EMBL" id="CM046107">
    <property type="protein sequence ID" value="KAI8431838.1"/>
    <property type="molecule type" value="Genomic_DNA"/>
</dbReference>
<name>A0ACC0K5V8_CHOFU</name>
<protein>
    <submittedName>
        <fullName evidence="1">Uncharacterized protein</fullName>
    </submittedName>
</protein>
<accession>A0ACC0K5V8</accession>
<dbReference type="Proteomes" id="UP001064048">
    <property type="component" value="Chromosome 7"/>
</dbReference>
<evidence type="ECO:0000313" key="1">
    <source>
        <dbReference type="EMBL" id="KAI8431838.1"/>
    </source>
</evidence>
<evidence type="ECO:0000313" key="2">
    <source>
        <dbReference type="Proteomes" id="UP001064048"/>
    </source>
</evidence>
<organism evidence="1 2">
    <name type="scientific">Choristoneura fumiferana</name>
    <name type="common">Spruce budworm moth</name>
    <name type="synonym">Archips fumiferana</name>
    <dbReference type="NCBI Taxonomy" id="7141"/>
    <lineage>
        <taxon>Eukaryota</taxon>
        <taxon>Metazoa</taxon>
        <taxon>Ecdysozoa</taxon>
        <taxon>Arthropoda</taxon>
        <taxon>Hexapoda</taxon>
        <taxon>Insecta</taxon>
        <taxon>Pterygota</taxon>
        <taxon>Neoptera</taxon>
        <taxon>Endopterygota</taxon>
        <taxon>Lepidoptera</taxon>
        <taxon>Glossata</taxon>
        <taxon>Ditrysia</taxon>
        <taxon>Tortricoidea</taxon>
        <taxon>Tortricidae</taxon>
        <taxon>Tortricinae</taxon>
        <taxon>Choristoneura</taxon>
    </lineage>
</organism>
<sequence length="299" mass="33505">MNGFHLATVHDQVSLSHGSDAVGVYAGSSYNGGCGRHHRLRLAASPSPCLSMCLSRVCMWSCCYTMRYSARSTIMILSQLLVCESVHFDDVTVQATTCRTAFGKTIIAKKNAPQETWQKMDLLQQKQFNWLQQLIRKNSNFIKEINKTIKHTQPPAFGLGDRVQILRNHLPTVSETVVANKLVDHMAAIDWPPGKGTRTYFRGSPIDNKSGSDGWILEKSRATLEFLKRTYSDFGIFNIKSSIYIQKVSFGELDPDKEDRRRALSWRCRDAVVARSWDPGESIRAAAGAPGPGPHRLYV</sequence>